<dbReference type="EC" id="2.4.2.31" evidence="2"/>
<dbReference type="PANTHER" id="PTHR11264:SF8">
    <property type="entry name" value="URACIL-DNA GLYCOSYLASE-LIKE DOMAIN-CONTAINING PROTEIN"/>
    <property type="match status" value="1"/>
</dbReference>
<dbReference type="InterPro" id="IPR002043">
    <property type="entry name" value="UDG_fam1"/>
</dbReference>
<dbReference type="SUPFAM" id="SSF52141">
    <property type="entry name" value="Uracil-DNA glycosylase-like"/>
    <property type="match status" value="1"/>
</dbReference>
<evidence type="ECO:0000256" key="1">
    <source>
        <dbReference type="ARBA" id="ARBA00009558"/>
    </source>
</evidence>
<gene>
    <name evidence="9" type="ORF">ACF05T_26570</name>
</gene>
<dbReference type="InterPro" id="IPR036895">
    <property type="entry name" value="Uracil-DNA_glycosylase-like_sf"/>
</dbReference>
<comment type="catalytic activity">
    <reaction evidence="6">
        <text>L-arginyl-[protein] + NAD(+) = N(omega)-(ADP-D-ribosyl)-L-arginyl-[protein] + nicotinamide + H(+)</text>
        <dbReference type="Rhea" id="RHEA:19149"/>
        <dbReference type="Rhea" id="RHEA-COMP:10532"/>
        <dbReference type="Rhea" id="RHEA-COMP:15087"/>
        <dbReference type="ChEBI" id="CHEBI:15378"/>
        <dbReference type="ChEBI" id="CHEBI:17154"/>
        <dbReference type="ChEBI" id="CHEBI:29965"/>
        <dbReference type="ChEBI" id="CHEBI:57540"/>
        <dbReference type="ChEBI" id="CHEBI:142554"/>
        <dbReference type="EC" id="2.4.2.31"/>
    </reaction>
</comment>
<dbReference type="Gene3D" id="3.90.176.10">
    <property type="entry name" value="Toxin ADP-ribosyltransferase, Chain A, domain 1"/>
    <property type="match status" value="1"/>
</dbReference>
<evidence type="ECO:0000256" key="4">
    <source>
        <dbReference type="ARBA" id="ARBA00022679"/>
    </source>
</evidence>
<keyword evidence="4" id="KW-0808">Transferase</keyword>
<dbReference type="PROSITE" id="PS51996">
    <property type="entry name" value="TR_MART"/>
    <property type="match status" value="1"/>
</dbReference>
<protein>
    <recommendedName>
        <fullName evidence="2">NAD(+)--protein-arginine ADP-ribosyltransferase</fullName>
        <ecNumber evidence="2">2.4.2.31</ecNumber>
    </recommendedName>
</protein>
<comment type="similarity">
    <text evidence="1">Belongs to the Arg-specific ADP-ribosyltransferase family.</text>
</comment>
<evidence type="ECO:0000256" key="2">
    <source>
        <dbReference type="ARBA" id="ARBA00012031"/>
    </source>
</evidence>
<dbReference type="PANTHER" id="PTHR11264">
    <property type="entry name" value="URACIL-DNA GLYCOSYLASE"/>
    <property type="match status" value="1"/>
</dbReference>
<feature type="region of interest" description="Disordered" evidence="7">
    <location>
        <begin position="220"/>
        <end position="262"/>
    </location>
</feature>
<evidence type="ECO:0000256" key="7">
    <source>
        <dbReference type="SAM" id="MobiDB-lite"/>
    </source>
</evidence>
<dbReference type="Pfam" id="PF01661">
    <property type="entry name" value="Macro"/>
    <property type="match status" value="1"/>
</dbReference>
<dbReference type="Gene3D" id="3.40.470.10">
    <property type="entry name" value="Uracil-DNA glycosylase-like domain"/>
    <property type="match status" value="1"/>
</dbReference>
<sequence length="813" mass="87082">MGAEGVLRVVLVDVNDEVVAAWRSSFADTPGVEIRRGSILDVDVDAWVSPTNARGRMDGGVDAVVKRYLGAGIQVRVQRAIRDRFGGSLPVGSAVCVPSGAAVPRFVISTPTMRQSSQNVSETMNVALACAAAFQAVHLQNRTKPGSIRSVALVGMGARTGQVPAQVCANLMWTGYTLFHDHGFADYDELRAAVLGQLDDIENAGPGRRVRISVPGAVPFAAETNTPPAGTAQDGDAGDDPAESVQQVGGPEGASGPSLGSSAVVSDVEVPAAGGADASAGDPLGLAELFTGGGEPWLPLLGPVIQAQPGAADFIGPKRSAEVVPVRELTFQALKPHPPQKWKVVVFGQNPYPRAESATGIAMFDNTFSDWKDSQFGRVVSIRCIIKAAAMWKYGIAKKTPIADVRSLLKEEDTVQPPEWFQAMLTQGVLLLNASLTASADGAVPTDQHTSFWRPVAEQIVEEILRAKQDAEEEDRGVVFAWWGAHARSLKRVVQRLEKKYPGVEVRHLDHPNPAAQGDIFCEGEHFAQVNDALAAVGAEPVDWLPRKGWDRDTTGAGSSQGGVAERMGAFIASTMELHQLYLERLTSVKDEGLVLPPITGVFDTPLMDFRKAVEPVSGVLANLDRHIERSSLFGEAKVAEAGTVGAFSGEGLSADAISALHLYTCESAFYREINAVLRSPDRERVVPYLPYLRLLFSAVAALPAQTRPLWRGVALDLRSQYPLGRTVTWWGVSSCTSELSVARAFLGSRGRRTLFEVTPARAVGIRRFSAFTGEEEYILAPGTQLRVTEVKSERGGLCTVRLTELEGQGLVS</sequence>
<dbReference type="InterPro" id="IPR043472">
    <property type="entry name" value="Macro_dom-like"/>
</dbReference>
<dbReference type="Pfam" id="PF01129">
    <property type="entry name" value="ART"/>
    <property type="match status" value="1"/>
</dbReference>
<dbReference type="SUPFAM" id="SSF56399">
    <property type="entry name" value="ADP-ribosylation"/>
    <property type="match status" value="1"/>
</dbReference>
<comment type="caution">
    <text evidence="9">The sequence shown here is derived from an EMBL/GenBank/DDBJ whole genome shotgun (WGS) entry which is preliminary data.</text>
</comment>
<dbReference type="Proteomes" id="UP001603013">
    <property type="component" value="Unassembled WGS sequence"/>
</dbReference>
<evidence type="ECO:0000259" key="8">
    <source>
        <dbReference type="PROSITE" id="PS51154"/>
    </source>
</evidence>
<dbReference type="RefSeq" id="WP_391936574.1">
    <property type="nucleotide sequence ID" value="NZ_JBIBSM010000016.1"/>
</dbReference>
<keyword evidence="3" id="KW-0328">Glycosyltransferase</keyword>
<organism evidence="9 10">
    <name type="scientific">Streptomyces lateritius</name>
    <dbReference type="NCBI Taxonomy" id="67313"/>
    <lineage>
        <taxon>Bacteria</taxon>
        <taxon>Bacillati</taxon>
        <taxon>Actinomycetota</taxon>
        <taxon>Actinomycetes</taxon>
        <taxon>Kitasatosporales</taxon>
        <taxon>Streptomycetaceae</taxon>
        <taxon>Streptomyces</taxon>
    </lineage>
</organism>
<dbReference type="Gene3D" id="3.40.220.10">
    <property type="entry name" value="Leucine Aminopeptidase, subunit E, domain 1"/>
    <property type="match status" value="1"/>
</dbReference>
<dbReference type="InterPro" id="IPR002589">
    <property type="entry name" value="Macro_dom"/>
</dbReference>
<proteinExistence type="inferred from homology"/>
<evidence type="ECO:0000313" key="9">
    <source>
        <dbReference type="EMBL" id="MFF8279638.1"/>
    </source>
</evidence>
<evidence type="ECO:0000256" key="5">
    <source>
        <dbReference type="ARBA" id="ARBA00022695"/>
    </source>
</evidence>
<dbReference type="EMBL" id="JBIBSM010000016">
    <property type="protein sequence ID" value="MFF8279638.1"/>
    <property type="molecule type" value="Genomic_DNA"/>
</dbReference>
<keyword evidence="5" id="KW-0548">Nucleotidyltransferase</keyword>
<dbReference type="InterPro" id="IPR000768">
    <property type="entry name" value="ART"/>
</dbReference>
<dbReference type="PROSITE" id="PS51154">
    <property type="entry name" value="MACRO"/>
    <property type="match status" value="1"/>
</dbReference>
<evidence type="ECO:0000256" key="3">
    <source>
        <dbReference type="ARBA" id="ARBA00022676"/>
    </source>
</evidence>
<accession>A0ABW6YIF0</accession>
<name>A0ABW6YIF0_9ACTN</name>
<evidence type="ECO:0000256" key="6">
    <source>
        <dbReference type="ARBA" id="ARBA00047597"/>
    </source>
</evidence>
<evidence type="ECO:0000313" key="10">
    <source>
        <dbReference type="Proteomes" id="UP001603013"/>
    </source>
</evidence>
<keyword evidence="10" id="KW-1185">Reference proteome</keyword>
<dbReference type="SUPFAM" id="SSF52949">
    <property type="entry name" value="Macro domain-like"/>
    <property type="match status" value="1"/>
</dbReference>
<feature type="domain" description="Macro" evidence="8">
    <location>
        <begin position="19"/>
        <end position="195"/>
    </location>
</feature>
<reference evidence="9 10" key="1">
    <citation type="submission" date="2024-10" db="EMBL/GenBank/DDBJ databases">
        <title>The Natural Products Discovery Center: Release of the First 8490 Sequenced Strains for Exploring Actinobacteria Biosynthetic Diversity.</title>
        <authorList>
            <person name="Kalkreuter E."/>
            <person name="Kautsar S.A."/>
            <person name="Yang D."/>
            <person name="Bader C.D."/>
            <person name="Teijaro C.N."/>
            <person name="Fluegel L."/>
            <person name="Davis C.M."/>
            <person name="Simpson J.R."/>
            <person name="Lauterbach L."/>
            <person name="Steele A.D."/>
            <person name="Gui C."/>
            <person name="Meng S."/>
            <person name="Li G."/>
            <person name="Viehrig K."/>
            <person name="Ye F."/>
            <person name="Su P."/>
            <person name="Kiefer A.F."/>
            <person name="Nichols A."/>
            <person name="Cepeda A.J."/>
            <person name="Yan W."/>
            <person name="Fan B."/>
            <person name="Jiang Y."/>
            <person name="Adhikari A."/>
            <person name="Zheng C.-J."/>
            <person name="Schuster L."/>
            <person name="Cowan T.M."/>
            <person name="Smanski M.J."/>
            <person name="Chevrette M.G."/>
            <person name="De Carvalho L.P.S."/>
            <person name="Shen B."/>
        </authorList>
    </citation>
    <scope>NUCLEOTIDE SEQUENCE [LARGE SCALE GENOMIC DNA]</scope>
    <source>
        <strain evidence="9 10">NPDC015755</strain>
    </source>
</reference>
<dbReference type="SMART" id="SM00506">
    <property type="entry name" value="A1pp"/>
    <property type="match status" value="1"/>
</dbReference>